<dbReference type="Proteomes" id="UP001500279">
    <property type="component" value="Unassembled WGS sequence"/>
</dbReference>
<name>A0ABN1KGJ5_9BURK</name>
<keyword evidence="1" id="KW-0812">Transmembrane</keyword>
<feature type="transmembrane region" description="Helical" evidence="1">
    <location>
        <begin position="264"/>
        <end position="286"/>
    </location>
</feature>
<evidence type="ECO:0000256" key="1">
    <source>
        <dbReference type="SAM" id="Phobius"/>
    </source>
</evidence>
<feature type="transmembrane region" description="Helical" evidence="1">
    <location>
        <begin position="176"/>
        <end position="198"/>
    </location>
</feature>
<keyword evidence="1" id="KW-1133">Transmembrane helix</keyword>
<dbReference type="EMBL" id="BAAAEW010000042">
    <property type="protein sequence ID" value="GAA0766255.1"/>
    <property type="molecule type" value="Genomic_DNA"/>
</dbReference>
<feature type="transmembrane region" description="Helical" evidence="1">
    <location>
        <begin position="134"/>
        <end position="156"/>
    </location>
</feature>
<evidence type="ECO:0000313" key="3">
    <source>
        <dbReference type="Proteomes" id="UP001500279"/>
    </source>
</evidence>
<evidence type="ECO:0000313" key="2">
    <source>
        <dbReference type="EMBL" id="GAA0766255.1"/>
    </source>
</evidence>
<feature type="transmembrane region" description="Helical" evidence="1">
    <location>
        <begin position="230"/>
        <end position="252"/>
    </location>
</feature>
<feature type="transmembrane region" description="Helical" evidence="1">
    <location>
        <begin position="63"/>
        <end position="83"/>
    </location>
</feature>
<feature type="transmembrane region" description="Helical" evidence="1">
    <location>
        <begin position="28"/>
        <end position="51"/>
    </location>
</feature>
<dbReference type="RefSeq" id="WP_141290157.1">
    <property type="nucleotide sequence ID" value="NZ_BAAAEW010000042.1"/>
</dbReference>
<keyword evidence="1" id="KW-0472">Membrane</keyword>
<keyword evidence="3" id="KW-1185">Reference proteome</keyword>
<comment type="caution">
    <text evidence="2">The sequence shown here is derived from an EMBL/GenBank/DDBJ whole genome shotgun (WGS) entry which is preliminary data.</text>
</comment>
<accession>A0ABN1KGJ5</accession>
<proteinExistence type="predicted"/>
<feature type="transmembrane region" description="Helical" evidence="1">
    <location>
        <begin position="89"/>
        <end position="113"/>
    </location>
</feature>
<reference evidence="2 3" key="1">
    <citation type="journal article" date="2019" name="Int. J. Syst. Evol. Microbiol.">
        <title>The Global Catalogue of Microorganisms (GCM) 10K type strain sequencing project: providing services to taxonomists for standard genome sequencing and annotation.</title>
        <authorList>
            <consortium name="The Broad Institute Genomics Platform"/>
            <consortium name="The Broad Institute Genome Sequencing Center for Infectious Disease"/>
            <person name="Wu L."/>
            <person name="Ma J."/>
        </authorList>
    </citation>
    <scope>NUCLEOTIDE SEQUENCE [LARGE SCALE GENOMIC DNA]</scope>
    <source>
        <strain evidence="2 3">JCM 15503</strain>
    </source>
</reference>
<organism evidence="2 3">
    <name type="scientific">Ideonella azotifigens</name>
    <dbReference type="NCBI Taxonomy" id="513160"/>
    <lineage>
        <taxon>Bacteria</taxon>
        <taxon>Pseudomonadati</taxon>
        <taxon>Pseudomonadota</taxon>
        <taxon>Betaproteobacteria</taxon>
        <taxon>Burkholderiales</taxon>
        <taxon>Sphaerotilaceae</taxon>
        <taxon>Ideonella</taxon>
    </lineage>
</organism>
<protein>
    <submittedName>
        <fullName evidence="2">Uncharacterized protein</fullName>
    </submittedName>
</protein>
<sequence>MSDAAVSSSSVRATLCLAARQALQWRLLLLWWAGLSLPALLLFLPLWRALASFVDHSLRAPQLASGFSLPLIAEMVVTLVQQAGTVLPAVGLAGLALTLLLSPWLTGLAVTAARQPAPQGFGALLRGGLADYGRLFRITLWALLPLGLAIAIGVGLNKAAGHHAEQAVLEASAGHWETAATLIAVLLVLLANATVDAGRAQFVLQMRKRSAVKAGWRGLRVLAPRHWRSVLSYLLITLAGLVLLAVFSWLRLQAPGLLVPAWHLPGWLGTLIALLAGQAAVLALAWMRCARLFALVAQGRAAG</sequence>
<gene>
    <name evidence="2" type="ORF">GCM10009107_54210</name>
</gene>